<gene>
    <name evidence="9" type="ORF">H9Q16_00155</name>
</gene>
<evidence type="ECO:0000256" key="8">
    <source>
        <dbReference type="SAM" id="Phobius"/>
    </source>
</evidence>
<evidence type="ECO:0000313" key="10">
    <source>
        <dbReference type="Proteomes" id="UP000635142"/>
    </source>
</evidence>
<dbReference type="RefSeq" id="WP_191073372.1">
    <property type="nucleotide sequence ID" value="NZ_JACTAG010000001.1"/>
</dbReference>
<keyword evidence="7 8" id="KW-0472">Membrane</keyword>
<dbReference type="AlphaFoldDB" id="A0A927CZK9"/>
<evidence type="ECO:0000256" key="1">
    <source>
        <dbReference type="ARBA" id="ARBA00004429"/>
    </source>
</evidence>
<dbReference type="Proteomes" id="UP000635142">
    <property type="component" value="Unassembled WGS sequence"/>
</dbReference>
<comment type="similarity">
    <text evidence="2">Belongs to the UPF0283 family.</text>
</comment>
<keyword evidence="10" id="KW-1185">Reference proteome</keyword>
<evidence type="ECO:0000256" key="5">
    <source>
        <dbReference type="ARBA" id="ARBA00022692"/>
    </source>
</evidence>
<feature type="transmembrane region" description="Helical" evidence="8">
    <location>
        <begin position="83"/>
        <end position="105"/>
    </location>
</feature>
<feature type="transmembrane region" description="Helical" evidence="8">
    <location>
        <begin position="56"/>
        <end position="77"/>
    </location>
</feature>
<keyword evidence="5 8" id="KW-0812">Transmembrane</keyword>
<keyword evidence="3" id="KW-1003">Cell membrane</keyword>
<protein>
    <submittedName>
        <fullName evidence="9">TIGR01620 family protein</fullName>
    </submittedName>
</protein>
<proteinExistence type="inferred from homology"/>
<keyword evidence="4" id="KW-0997">Cell inner membrane</keyword>
<dbReference type="PANTHER" id="PTHR39342">
    <property type="entry name" value="UPF0283 MEMBRANE PROTEIN YCJF"/>
    <property type="match status" value="1"/>
</dbReference>
<dbReference type="EMBL" id="JACTAG010000001">
    <property type="protein sequence ID" value="MBD3662325.1"/>
    <property type="molecule type" value="Genomic_DNA"/>
</dbReference>
<evidence type="ECO:0000256" key="4">
    <source>
        <dbReference type="ARBA" id="ARBA00022519"/>
    </source>
</evidence>
<accession>A0A927CZK9</accession>
<dbReference type="GO" id="GO:0005886">
    <property type="term" value="C:plasma membrane"/>
    <property type="evidence" value="ECO:0007669"/>
    <property type="project" value="UniProtKB-SubCell"/>
</dbReference>
<name>A0A927CZK9_9RHOB</name>
<evidence type="ECO:0000256" key="2">
    <source>
        <dbReference type="ARBA" id="ARBA00008255"/>
    </source>
</evidence>
<dbReference type="NCBIfam" id="TIGR01620">
    <property type="entry name" value="hyp_HI0043"/>
    <property type="match status" value="1"/>
</dbReference>
<sequence length="335" mass="35445">MAKGPVLFEIEDDAPGQIDVSQAPPVPDLVDPAPRGQAMQVAARLAAHKPSILVRAFWWLSAALVGAVISIAAWTFVTDLMARYPLVGLGMTVLMAAFLLVLALLSLREMAAFGRLARLDGLRHDAGEALAQGDLKAARAVTDRLVGLYKGREDTRWGRDRLADLRRDQLDAVGLLGLAETELLGPLDVAASREVEAAARQVAAVTALVPLALADVAAALTSNLRMIRRVAEVYGGRSGFFGSWRLTRAVLSHLVATGAVAVGDDMLEPVLGGSLLGKLSRRFGEGMVNGALTARVGVAAMEVCRPLPFSDGKRPSVRGIVGRSLTGLFGQEKES</sequence>
<dbReference type="Pfam" id="PF05128">
    <property type="entry name" value="DUF697"/>
    <property type="match status" value="1"/>
</dbReference>
<evidence type="ECO:0000256" key="7">
    <source>
        <dbReference type="ARBA" id="ARBA00023136"/>
    </source>
</evidence>
<reference evidence="9" key="1">
    <citation type="submission" date="2020-08" db="EMBL/GenBank/DDBJ databases">
        <title>Sulfitobacter aestuariivivens sp. nov., isolated from a tidal flat.</title>
        <authorList>
            <person name="Park S."/>
            <person name="Yoon J.-H."/>
        </authorList>
    </citation>
    <scope>NUCLEOTIDE SEQUENCE</scope>
    <source>
        <strain evidence="9">TSTF-M16</strain>
    </source>
</reference>
<organism evidence="9 10">
    <name type="scientific">Sulfitobacter aestuariivivens</name>
    <dbReference type="NCBI Taxonomy" id="2766981"/>
    <lineage>
        <taxon>Bacteria</taxon>
        <taxon>Pseudomonadati</taxon>
        <taxon>Pseudomonadota</taxon>
        <taxon>Alphaproteobacteria</taxon>
        <taxon>Rhodobacterales</taxon>
        <taxon>Roseobacteraceae</taxon>
        <taxon>Sulfitobacter</taxon>
    </lineage>
</organism>
<evidence type="ECO:0000256" key="3">
    <source>
        <dbReference type="ARBA" id="ARBA00022475"/>
    </source>
</evidence>
<dbReference type="InterPro" id="IPR021147">
    <property type="entry name" value="DUF697"/>
</dbReference>
<dbReference type="PANTHER" id="PTHR39342:SF1">
    <property type="entry name" value="UPF0283 MEMBRANE PROTEIN YCJF"/>
    <property type="match status" value="1"/>
</dbReference>
<comment type="subcellular location">
    <subcellularLocation>
        <location evidence="1">Cell inner membrane</location>
        <topology evidence="1">Multi-pass membrane protein</topology>
    </subcellularLocation>
</comment>
<evidence type="ECO:0000256" key="6">
    <source>
        <dbReference type="ARBA" id="ARBA00022989"/>
    </source>
</evidence>
<comment type="caution">
    <text evidence="9">The sequence shown here is derived from an EMBL/GenBank/DDBJ whole genome shotgun (WGS) entry which is preliminary data.</text>
</comment>
<dbReference type="InterPro" id="IPR006507">
    <property type="entry name" value="UPF0283"/>
</dbReference>
<keyword evidence="6 8" id="KW-1133">Transmembrane helix</keyword>
<evidence type="ECO:0000313" key="9">
    <source>
        <dbReference type="EMBL" id="MBD3662325.1"/>
    </source>
</evidence>